<dbReference type="SUPFAM" id="SSF54909">
    <property type="entry name" value="Dimeric alpha+beta barrel"/>
    <property type="match status" value="1"/>
</dbReference>
<organism evidence="3 4">
    <name type="scientific">Streptosporangium sandarakinum</name>
    <dbReference type="NCBI Taxonomy" id="1260955"/>
    <lineage>
        <taxon>Bacteria</taxon>
        <taxon>Bacillati</taxon>
        <taxon>Actinomycetota</taxon>
        <taxon>Actinomycetes</taxon>
        <taxon>Streptosporangiales</taxon>
        <taxon>Streptosporangiaceae</taxon>
        <taxon>Streptosporangium</taxon>
    </lineage>
</organism>
<dbReference type="AlphaFoldDB" id="A0A852V3Z5"/>
<dbReference type="Proteomes" id="UP000576393">
    <property type="component" value="Unassembled WGS sequence"/>
</dbReference>
<feature type="domain" description="YCII-related" evidence="2">
    <location>
        <begin position="3"/>
        <end position="91"/>
    </location>
</feature>
<protein>
    <recommendedName>
        <fullName evidence="2">YCII-related domain-containing protein</fullName>
    </recommendedName>
</protein>
<dbReference type="InterPro" id="IPR005545">
    <property type="entry name" value="YCII"/>
</dbReference>
<accession>A0A852V3Z5</accession>
<dbReference type="InterPro" id="IPR011008">
    <property type="entry name" value="Dimeric_a/b-barrel"/>
</dbReference>
<evidence type="ECO:0000259" key="2">
    <source>
        <dbReference type="Pfam" id="PF03795"/>
    </source>
</evidence>
<name>A0A852V3Z5_9ACTN</name>
<dbReference type="PANTHER" id="PTHR35174:SF1">
    <property type="entry name" value="BLL0086 PROTEIN"/>
    <property type="match status" value="1"/>
</dbReference>
<comment type="caution">
    <text evidence="3">The sequence shown here is derived from an EMBL/GenBank/DDBJ whole genome shotgun (WGS) entry which is preliminary data.</text>
</comment>
<evidence type="ECO:0000313" key="3">
    <source>
        <dbReference type="EMBL" id="NYF41001.1"/>
    </source>
</evidence>
<evidence type="ECO:0000256" key="1">
    <source>
        <dbReference type="ARBA" id="ARBA00007689"/>
    </source>
</evidence>
<keyword evidence="4" id="KW-1185">Reference proteome</keyword>
<dbReference type="PANTHER" id="PTHR35174">
    <property type="entry name" value="BLL7171 PROTEIN-RELATED"/>
    <property type="match status" value="1"/>
</dbReference>
<gene>
    <name evidence="3" type="ORF">HDA43_003160</name>
</gene>
<proteinExistence type="inferred from homology"/>
<evidence type="ECO:0000313" key="4">
    <source>
        <dbReference type="Proteomes" id="UP000576393"/>
    </source>
</evidence>
<dbReference type="RefSeq" id="WP_246423999.1">
    <property type="nucleotide sequence ID" value="NZ_JACCCO010000001.1"/>
</dbReference>
<dbReference type="Pfam" id="PF03795">
    <property type="entry name" value="YCII"/>
    <property type="match status" value="1"/>
</dbReference>
<sequence>MTMRFLMTTKGIDAAPPTPEVMAEMAAFVEEMTRAGVLLATGGLDPAGIHVSASGGKITVTDGPFTEAKEAIVSFALIETRSKEEAVEMSRRFWKIIGDGEGHIQQVFGPQG</sequence>
<dbReference type="Gene3D" id="3.30.70.1060">
    <property type="entry name" value="Dimeric alpha+beta barrel"/>
    <property type="match status" value="1"/>
</dbReference>
<comment type="similarity">
    <text evidence="1">Belongs to the YciI family.</text>
</comment>
<dbReference type="EMBL" id="JACCCO010000001">
    <property type="protein sequence ID" value="NYF41001.1"/>
    <property type="molecule type" value="Genomic_DNA"/>
</dbReference>
<reference evidence="3 4" key="1">
    <citation type="submission" date="2020-07" db="EMBL/GenBank/DDBJ databases">
        <title>Sequencing the genomes of 1000 actinobacteria strains.</title>
        <authorList>
            <person name="Klenk H.-P."/>
        </authorList>
    </citation>
    <scope>NUCLEOTIDE SEQUENCE [LARGE SCALE GENOMIC DNA]</scope>
    <source>
        <strain evidence="3 4">DSM 45763</strain>
    </source>
</reference>